<evidence type="ECO:0000259" key="5">
    <source>
        <dbReference type="Pfam" id="PF01869"/>
    </source>
</evidence>
<evidence type="ECO:0000313" key="6">
    <source>
        <dbReference type="EMBL" id="JAQ11279.1"/>
    </source>
</evidence>
<keyword evidence="6" id="KW-0418">Kinase</keyword>
<dbReference type="GO" id="GO:0045127">
    <property type="term" value="F:N-acetylglucosamine kinase activity"/>
    <property type="evidence" value="ECO:0007669"/>
    <property type="project" value="UniProtKB-EC"/>
</dbReference>
<dbReference type="EMBL" id="GDHC01007350">
    <property type="protein sequence ID" value="JAQ11279.1"/>
    <property type="molecule type" value="Transcribed_RNA"/>
</dbReference>
<feature type="domain" description="ATPase BadF/BadG/BcrA/BcrD type" evidence="5">
    <location>
        <begin position="8"/>
        <end position="275"/>
    </location>
</feature>
<dbReference type="EC" id="2.7.1.59" evidence="2"/>
<name>A0A146LVR3_LYGHE</name>
<dbReference type="PANTHER" id="PTHR12862:SF0">
    <property type="entry name" value="N-ACETYL-D-GLUCOSAMINE KINASE"/>
    <property type="match status" value="1"/>
</dbReference>
<evidence type="ECO:0000256" key="1">
    <source>
        <dbReference type="ARBA" id="ARBA00006198"/>
    </source>
</evidence>
<sequence>MSDVVFCGVEGGGTHSVVVLYNGFGECLSSVHGPASNYWIGMDEVRNRIIKMVEEAKQRAGVSPDTQIKCICMSLSGGESVSSNEEFKAGFKDTNLAEEYMVCSDTRGPIAAVNESGGVVLIAGTGSNALLENPDGSTVRCGGWGHILGDEGSAYGISHMAIKVYFDDIDGLRDAPNGYSTEVLWNTIQNFFNVKSRAEILPHIYKDFEKNKFSKLCKHLAEIAKQGDPLCCWIFIQAGKFLAQHLLAIYKGASDELLKNKGGLAVVCVGSVWRSWELLKPGFLEEISSSPCKPKEFSLLTLADDCTAAKGAVYLASRHVNFTMPKDYSSNYSVFHHYKAV</sequence>
<gene>
    <name evidence="6" type="primary">Nagk</name>
    <name evidence="6" type="ORF">g.42050</name>
</gene>
<dbReference type="InterPro" id="IPR039758">
    <property type="entry name" value="NAGK-like"/>
</dbReference>
<accession>A0A146LVR3</accession>
<dbReference type="Pfam" id="PF01869">
    <property type="entry name" value="BcrAD_BadFG"/>
    <property type="match status" value="1"/>
</dbReference>
<proteinExistence type="inferred from homology"/>
<organism evidence="6">
    <name type="scientific">Lygus hesperus</name>
    <name type="common">Western plant bug</name>
    <dbReference type="NCBI Taxonomy" id="30085"/>
    <lineage>
        <taxon>Eukaryota</taxon>
        <taxon>Metazoa</taxon>
        <taxon>Ecdysozoa</taxon>
        <taxon>Arthropoda</taxon>
        <taxon>Hexapoda</taxon>
        <taxon>Insecta</taxon>
        <taxon>Pterygota</taxon>
        <taxon>Neoptera</taxon>
        <taxon>Paraneoptera</taxon>
        <taxon>Hemiptera</taxon>
        <taxon>Heteroptera</taxon>
        <taxon>Panheteroptera</taxon>
        <taxon>Cimicomorpha</taxon>
        <taxon>Miridae</taxon>
        <taxon>Mirini</taxon>
        <taxon>Lygus</taxon>
    </lineage>
</organism>
<reference evidence="6" key="1">
    <citation type="journal article" date="2016" name="Gigascience">
        <title>De novo construction of an expanded transcriptome assembly for the western tarnished plant bug, Lygus hesperus.</title>
        <authorList>
            <person name="Tassone E.E."/>
            <person name="Geib S.M."/>
            <person name="Hall B."/>
            <person name="Fabrick J.A."/>
            <person name="Brent C.S."/>
            <person name="Hull J.J."/>
        </authorList>
    </citation>
    <scope>NUCLEOTIDE SEQUENCE</scope>
</reference>
<keyword evidence="6" id="KW-0808">Transferase</keyword>
<comment type="similarity">
    <text evidence="1">Belongs to the eukaryotic-type N-acetylglucosamine kinase family.</text>
</comment>
<protein>
    <recommendedName>
        <fullName evidence="3">N-acetyl-D-glucosamine kinase</fullName>
        <ecNumber evidence="2">2.7.1.59</ecNumber>
    </recommendedName>
    <alternativeName>
        <fullName evidence="4">GlcNAc kinase</fullName>
    </alternativeName>
</protein>
<evidence type="ECO:0000256" key="3">
    <source>
        <dbReference type="ARBA" id="ARBA00014974"/>
    </source>
</evidence>
<dbReference type="InterPro" id="IPR043129">
    <property type="entry name" value="ATPase_NBD"/>
</dbReference>
<dbReference type="SUPFAM" id="SSF53067">
    <property type="entry name" value="Actin-like ATPase domain"/>
    <property type="match status" value="2"/>
</dbReference>
<dbReference type="PANTHER" id="PTHR12862">
    <property type="entry name" value="BADF TYPE ATPASE DOMAIN-CONTAINING PROTEIN"/>
    <property type="match status" value="1"/>
</dbReference>
<dbReference type="AlphaFoldDB" id="A0A146LVR3"/>
<dbReference type="CDD" id="cd24078">
    <property type="entry name" value="ASKHA_NBD_NAGK_meta"/>
    <property type="match status" value="1"/>
</dbReference>
<dbReference type="Gene3D" id="3.30.420.40">
    <property type="match status" value="1"/>
</dbReference>
<evidence type="ECO:0000256" key="2">
    <source>
        <dbReference type="ARBA" id="ARBA00012122"/>
    </source>
</evidence>
<dbReference type="InterPro" id="IPR002731">
    <property type="entry name" value="ATPase_BadF"/>
</dbReference>
<evidence type="ECO:0000256" key="4">
    <source>
        <dbReference type="ARBA" id="ARBA00031123"/>
    </source>
</evidence>